<evidence type="ECO:0000256" key="2">
    <source>
        <dbReference type="ARBA" id="ARBA00001936"/>
    </source>
</evidence>
<dbReference type="GO" id="GO:0003723">
    <property type="term" value="F:RNA binding"/>
    <property type="evidence" value="ECO:0007669"/>
    <property type="project" value="UniProtKB-UniRule"/>
</dbReference>
<dbReference type="GO" id="GO:0046872">
    <property type="term" value="F:metal ion binding"/>
    <property type="evidence" value="ECO:0007669"/>
    <property type="project" value="UniProtKB-KW"/>
</dbReference>
<dbReference type="InterPro" id="IPR000999">
    <property type="entry name" value="RNase_III_dom"/>
</dbReference>
<dbReference type="InterPro" id="IPR027417">
    <property type="entry name" value="P-loop_NTPase"/>
</dbReference>
<dbReference type="EMBL" id="KQ977565">
    <property type="protein sequence ID" value="KYN01981.1"/>
    <property type="molecule type" value="Genomic_DNA"/>
</dbReference>
<evidence type="ECO:0000256" key="13">
    <source>
        <dbReference type="ARBA" id="ARBA00022801"/>
    </source>
</evidence>
<keyword evidence="13" id="KW-0378">Hydrolase</keyword>
<dbReference type="EC" id="3.1.26.3" evidence="5"/>
<dbReference type="PROSITE" id="PS51327">
    <property type="entry name" value="DICER_DSRBF"/>
    <property type="match status" value="1"/>
</dbReference>
<evidence type="ECO:0000256" key="10">
    <source>
        <dbReference type="ARBA" id="ARBA00022737"/>
    </source>
</evidence>
<dbReference type="Gene3D" id="2.170.260.10">
    <property type="entry name" value="paz domain"/>
    <property type="match status" value="1"/>
</dbReference>
<protein>
    <recommendedName>
        <fullName evidence="5">ribonuclease III</fullName>
        <ecNumber evidence="5">3.1.26.3</ecNumber>
    </recommendedName>
</protein>
<evidence type="ECO:0000259" key="26">
    <source>
        <dbReference type="PROSITE" id="PS51194"/>
    </source>
</evidence>
<dbReference type="Gene3D" id="3.30.160.20">
    <property type="match status" value="1"/>
</dbReference>
<feature type="domain" description="RNase III" evidence="23">
    <location>
        <begin position="1390"/>
        <end position="1585"/>
    </location>
</feature>
<evidence type="ECO:0000256" key="14">
    <source>
        <dbReference type="ARBA" id="ARBA00022806"/>
    </source>
</evidence>
<dbReference type="SUPFAM" id="SSF52540">
    <property type="entry name" value="P-loop containing nucleoside triphosphate hydrolases"/>
    <property type="match status" value="1"/>
</dbReference>
<dbReference type="PANTHER" id="PTHR14950">
    <property type="entry name" value="DICER-RELATED"/>
    <property type="match status" value="1"/>
</dbReference>
<keyword evidence="11" id="KW-0547">Nucleotide-binding</keyword>
<feature type="domain" description="RNase III" evidence="23">
    <location>
        <begin position="1669"/>
        <end position="1826"/>
    </location>
</feature>
<dbReference type="PROSITE" id="PS50821">
    <property type="entry name" value="PAZ"/>
    <property type="match status" value="1"/>
</dbReference>
<dbReference type="GO" id="GO:0006309">
    <property type="term" value="P:apoptotic DNA fragmentation"/>
    <property type="evidence" value="ECO:0007669"/>
    <property type="project" value="TreeGrafter"/>
</dbReference>
<comment type="subcellular location">
    <subcellularLocation>
        <location evidence="4">Cytoplasm</location>
    </subcellularLocation>
</comment>
<dbReference type="Gene3D" id="3.40.50.300">
    <property type="entry name" value="P-loop containing nucleotide triphosphate hydrolases"/>
    <property type="match status" value="2"/>
</dbReference>
<dbReference type="SMART" id="SM00490">
    <property type="entry name" value="HELICc"/>
    <property type="match status" value="1"/>
</dbReference>
<dbReference type="InterPro" id="IPR044441">
    <property type="entry name" value="DICER_DSRM"/>
</dbReference>
<evidence type="ECO:0000259" key="27">
    <source>
        <dbReference type="PROSITE" id="PS51327"/>
    </source>
</evidence>
<feature type="region of interest" description="Disordered" evidence="22">
    <location>
        <begin position="1203"/>
        <end position="1223"/>
    </location>
</feature>
<evidence type="ECO:0000256" key="18">
    <source>
        <dbReference type="ARBA" id="ARBA00023158"/>
    </source>
</evidence>
<dbReference type="SUPFAM" id="SSF101690">
    <property type="entry name" value="PAZ domain"/>
    <property type="match status" value="1"/>
</dbReference>
<dbReference type="Gene3D" id="1.10.1520.10">
    <property type="entry name" value="Ribonuclease III domain"/>
    <property type="match status" value="2"/>
</dbReference>
<evidence type="ECO:0000259" key="24">
    <source>
        <dbReference type="PROSITE" id="PS50821"/>
    </source>
</evidence>
<dbReference type="Pfam" id="PF03368">
    <property type="entry name" value="Dicer_dimer"/>
    <property type="match status" value="1"/>
</dbReference>
<evidence type="ECO:0000313" key="29">
    <source>
        <dbReference type="Proteomes" id="UP000078542"/>
    </source>
</evidence>
<dbReference type="CDD" id="cd02843">
    <property type="entry name" value="PAZ_dicer_like"/>
    <property type="match status" value="1"/>
</dbReference>
<keyword evidence="18" id="KW-0943">RNA-mediated gene silencing</keyword>
<dbReference type="Gene3D" id="3.30.160.380">
    <property type="entry name" value="Dicer dimerisation domain"/>
    <property type="match status" value="1"/>
</dbReference>
<dbReference type="SUPFAM" id="SSF69065">
    <property type="entry name" value="RNase III domain-like"/>
    <property type="match status" value="2"/>
</dbReference>
<evidence type="ECO:0000256" key="16">
    <source>
        <dbReference type="ARBA" id="ARBA00022842"/>
    </source>
</evidence>
<dbReference type="InterPro" id="IPR036085">
    <property type="entry name" value="PAZ_dom_sf"/>
</dbReference>
<feature type="domain" description="Dicer dsRNA-binding fold" evidence="27">
    <location>
        <begin position="715"/>
        <end position="810"/>
    </location>
</feature>
<dbReference type="Pfam" id="PF20931">
    <property type="entry name" value="Dicer_platform"/>
    <property type="match status" value="1"/>
</dbReference>
<dbReference type="STRING" id="456900.A0A195CMM2"/>
<dbReference type="CDD" id="cd00593">
    <property type="entry name" value="RIBOc"/>
    <property type="match status" value="2"/>
</dbReference>
<dbReference type="InterPro" id="IPR036389">
    <property type="entry name" value="RNase_III_sf"/>
</dbReference>
<evidence type="ECO:0000256" key="11">
    <source>
        <dbReference type="ARBA" id="ARBA00022741"/>
    </source>
</evidence>
<reference evidence="28 29" key="1">
    <citation type="submission" date="2016-03" db="EMBL/GenBank/DDBJ databases">
        <title>Cyphomyrmex costatus WGS genome.</title>
        <authorList>
            <person name="Nygaard S."/>
            <person name="Hu H."/>
            <person name="Boomsma J."/>
            <person name="Zhang G."/>
        </authorList>
    </citation>
    <scope>NUCLEOTIDE SEQUENCE [LARGE SCALE GENOMIC DNA]</scope>
    <source>
        <strain evidence="28">MS0001</strain>
        <tissue evidence="28">Whole body</tissue>
    </source>
</reference>
<evidence type="ECO:0000256" key="8">
    <source>
        <dbReference type="ARBA" id="ARBA00022722"/>
    </source>
</evidence>
<comment type="catalytic activity">
    <reaction evidence="1">
        <text>Endonucleolytic cleavage to 5'-phosphomonoester.</text>
        <dbReference type="EC" id="3.1.26.3"/>
    </reaction>
</comment>
<evidence type="ECO:0000313" key="28">
    <source>
        <dbReference type="EMBL" id="KYN01981.1"/>
    </source>
</evidence>
<dbReference type="Pfam" id="PF00271">
    <property type="entry name" value="Helicase_C"/>
    <property type="match status" value="1"/>
</dbReference>
<dbReference type="GO" id="GO:0030422">
    <property type="term" value="P:siRNA processing"/>
    <property type="evidence" value="ECO:0007669"/>
    <property type="project" value="InterPro"/>
</dbReference>
<dbReference type="GO" id="GO:0004386">
    <property type="term" value="F:helicase activity"/>
    <property type="evidence" value="ECO:0007669"/>
    <property type="project" value="UniProtKB-KW"/>
</dbReference>
<keyword evidence="19" id="KW-0464">Manganese</keyword>
<dbReference type="PROSITE" id="PS51192">
    <property type="entry name" value="HELICASE_ATP_BIND_1"/>
    <property type="match status" value="1"/>
</dbReference>
<keyword evidence="15" id="KW-0067">ATP-binding</keyword>
<dbReference type="GO" id="GO:0004530">
    <property type="term" value="F:deoxyribonuclease I activity"/>
    <property type="evidence" value="ECO:0007669"/>
    <property type="project" value="TreeGrafter"/>
</dbReference>
<dbReference type="InterPro" id="IPR048512">
    <property type="entry name" value="Dicer_platform"/>
</dbReference>
<evidence type="ECO:0000256" key="22">
    <source>
        <dbReference type="SAM" id="MobiDB-lite"/>
    </source>
</evidence>
<evidence type="ECO:0000256" key="5">
    <source>
        <dbReference type="ARBA" id="ARBA00012177"/>
    </source>
</evidence>
<evidence type="ECO:0000256" key="1">
    <source>
        <dbReference type="ARBA" id="ARBA00000109"/>
    </source>
</evidence>
<keyword evidence="8" id="KW-0540">Nuclease</keyword>
<dbReference type="PROSITE" id="PS51194">
    <property type="entry name" value="HELICASE_CTER"/>
    <property type="match status" value="1"/>
</dbReference>
<gene>
    <name evidence="28" type="ORF">ALC62_07284</name>
</gene>
<dbReference type="PROSITE" id="PS50142">
    <property type="entry name" value="RNASE_3_2"/>
    <property type="match status" value="2"/>
</dbReference>
<feature type="domain" description="Helicase C-terminal" evidence="26">
    <location>
        <begin position="447"/>
        <end position="596"/>
    </location>
</feature>
<dbReference type="GO" id="GO:0005737">
    <property type="term" value="C:cytoplasm"/>
    <property type="evidence" value="ECO:0007669"/>
    <property type="project" value="UniProtKB-SubCell"/>
</dbReference>
<dbReference type="PANTHER" id="PTHR14950:SF37">
    <property type="entry name" value="ENDORIBONUCLEASE DICER"/>
    <property type="match status" value="1"/>
</dbReference>
<organism evidence="28 29">
    <name type="scientific">Cyphomyrmex costatus</name>
    <dbReference type="NCBI Taxonomy" id="456900"/>
    <lineage>
        <taxon>Eukaryota</taxon>
        <taxon>Metazoa</taxon>
        <taxon>Ecdysozoa</taxon>
        <taxon>Arthropoda</taxon>
        <taxon>Hexapoda</taxon>
        <taxon>Insecta</taxon>
        <taxon>Pterygota</taxon>
        <taxon>Neoptera</taxon>
        <taxon>Endopterygota</taxon>
        <taxon>Hymenoptera</taxon>
        <taxon>Apocrita</taxon>
        <taxon>Aculeata</taxon>
        <taxon>Formicoidea</taxon>
        <taxon>Formicidae</taxon>
        <taxon>Myrmicinae</taxon>
        <taxon>Cyphomyrmex</taxon>
    </lineage>
</organism>
<dbReference type="CDD" id="cd10843">
    <property type="entry name" value="DSRM_DICER"/>
    <property type="match status" value="1"/>
</dbReference>
<comment type="cofactor">
    <cofactor evidence="3">
        <name>Mg(2+)</name>
        <dbReference type="ChEBI" id="CHEBI:18420"/>
    </cofactor>
</comment>
<dbReference type="Pfam" id="PF02170">
    <property type="entry name" value="PAZ"/>
    <property type="match status" value="1"/>
</dbReference>
<keyword evidence="29" id="KW-1185">Reference proteome</keyword>
<dbReference type="InterPro" id="IPR001650">
    <property type="entry name" value="Helicase_C-like"/>
</dbReference>
<dbReference type="GO" id="GO:0031054">
    <property type="term" value="P:pre-miRNA processing"/>
    <property type="evidence" value="ECO:0007669"/>
    <property type="project" value="InterPro"/>
</dbReference>
<dbReference type="SUPFAM" id="SSF54768">
    <property type="entry name" value="dsRNA-binding domain-like"/>
    <property type="match status" value="1"/>
</dbReference>
<dbReference type="SMART" id="SM00949">
    <property type="entry name" value="PAZ"/>
    <property type="match status" value="1"/>
</dbReference>
<evidence type="ECO:0000256" key="12">
    <source>
        <dbReference type="ARBA" id="ARBA00022759"/>
    </source>
</evidence>
<dbReference type="FunFam" id="1.10.1520.10:FF:000005">
    <property type="entry name" value="Putative endoribonuclease dicer"/>
    <property type="match status" value="1"/>
</dbReference>
<feature type="domain" description="PAZ" evidence="24">
    <location>
        <begin position="987"/>
        <end position="1136"/>
    </location>
</feature>
<dbReference type="Pfam" id="PF20930">
    <property type="entry name" value="Dicer_PBD"/>
    <property type="match status" value="1"/>
</dbReference>
<evidence type="ECO:0000256" key="6">
    <source>
        <dbReference type="ARBA" id="ARBA00022490"/>
    </source>
</evidence>
<dbReference type="FunFam" id="2.170.260.10:FF:000002">
    <property type="entry name" value="Putative Endoribonuclease Dicer"/>
    <property type="match status" value="1"/>
</dbReference>
<keyword evidence="7" id="KW-0597">Phosphoprotein</keyword>
<dbReference type="InterPro" id="IPR038248">
    <property type="entry name" value="Dicer_dimer_sf"/>
</dbReference>
<dbReference type="InterPro" id="IPR005034">
    <property type="entry name" value="Dicer_dimerisation"/>
</dbReference>
<comment type="cofactor">
    <cofactor evidence="2">
        <name>Mn(2+)</name>
        <dbReference type="ChEBI" id="CHEBI:29035"/>
    </cofactor>
</comment>
<evidence type="ECO:0000256" key="3">
    <source>
        <dbReference type="ARBA" id="ARBA00001946"/>
    </source>
</evidence>
<keyword evidence="17 21" id="KW-0694">RNA-binding</keyword>
<evidence type="ECO:0000256" key="19">
    <source>
        <dbReference type="ARBA" id="ARBA00023211"/>
    </source>
</evidence>
<dbReference type="CDD" id="cd15903">
    <property type="entry name" value="Dicer_PBD"/>
    <property type="match status" value="1"/>
</dbReference>
<dbReference type="GO" id="GO:0070578">
    <property type="term" value="C:RISC-loading complex"/>
    <property type="evidence" value="ECO:0007669"/>
    <property type="project" value="TreeGrafter"/>
</dbReference>
<dbReference type="InterPro" id="IPR048513">
    <property type="entry name" value="Dicer_PBD"/>
</dbReference>
<dbReference type="GO" id="GO:0004525">
    <property type="term" value="F:ribonuclease III activity"/>
    <property type="evidence" value="ECO:0007669"/>
    <property type="project" value="UniProtKB-EC"/>
</dbReference>
<keyword evidence="14" id="KW-0347">Helicase</keyword>
<dbReference type="Proteomes" id="UP000078542">
    <property type="component" value="Unassembled WGS sequence"/>
</dbReference>
<comment type="similarity">
    <text evidence="20 21">Belongs to the helicase family. Dicer subfamily.</text>
</comment>
<keyword evidence="12" id="KW-0255">Endonuclease</keyword>
<evidence type="ECO:0000259" key="25">
    <source>
        <dbReference type="PROSITE" id="PS51192"/>
    </source>
</evidence>
<keyword evidence="6" id="KW-0963">Cytoplasm</keyword>
<dbReference type="GO" id="GO:0016441">
    <property type="term" value="P:post-transcriptional gene silencing"/>
    <property type="evidence" value="ECO:0007669"/>
    <property type="project" value="UniProtKB-ARBA"/>
</dbReference>
<evidence type="ECO:0000256" key="7">
    <source>
        <dbReference type="ARBA" id="ARBA00022553"/>
    </source>
</evidence>
<evidence type="ECO:0000259" key="23">
    <source>
        <dbReference type="PROSITE" id="PS50142"/>
    </source>
</evidence>
<dbReference type="SMART" id="SM00535">
    <property type="entry name" value="RIBOc"/>
    <property type="match status" value="2"/>
</dbReference>
<evidence type="ECO:0000256" key="4">
    <source>
        <dbReference type="ARBA" id="ARBA00004496"/>
    </source>
</evidence>
<keyword evidence="10" id="KW-0677">Repeat</keyword>
<evidence type="ECO:0000256" key="21">
    <source>
        <dbReference type="PROSITE-ProRule" id="PRU00657"/>
    </source>
</evidence>
<evidence type="ECO:0000256" key="17">
    <source>
        <dbReference type="ARBA" id="ARBA00022884"/>
    </source>
</evidence>
<dbReference type="InterPro" id="IPR014001">
    <property type="entry name" value="Helicase_ATP-bd"/>
</dbReference>
<keyword evidence="9" id="KW-0479">Metal-binding</keyword>
<dbReference type="GO" id="GO:0005524">
    <property type="term" value="F:ATP binding"/>
    <property type="evidence" value="ECO:0007669"/>
    <property type="project" value="UniProtKB-KW"/>
</dbReference>
<dbReference type="Pfam" id="PF20932">
    <property type="entry name" value="Dicer_dsRBD"/>
    <property type="match status" value="1"/>
</dbReference>
<proteinExistence type="inferred from homology"/>
<dbReference type="InterPro" id="IPR003100">
    <property type="entry name" value="PAZ_dom"/>
</dbReference>
<dbReference type="FunFam" id="3.30.160.20:FF:000015">
    <property type="entry name" value="endoribonuclease Dicer"/>
    <property type="match status" value="1"/>
</dbReference>
<evidence type="ECO:0000256" key="15">
    <source>
        <dbReference type="ARBA" id="ARBA00022840"/>
    </source>
</evidence>
<evidence type="ECO:0000256" key="9">
    <source>
        <dbReference type="ARBA" id="ARBA00022723"/>
    </source>
</evidence>
<feature type="domain" description="Helicase ATP-binding" evidence="25">
    <location>
        <begin position="23"/>
        <end position="193"/>
    </location>
</feature>
<keyword evidence="16" id="KW-0460">Magnesium</keyword>
<sequence>MAFPLNDQVYTKSFTPREYEVELLYAAKEKNIIVCLGKNSEQTFLSIKLIQEFATNNRRLVSNGGKRTIYILNDKDKCTIIGTYIKQLTDLKVLACDSDVFEGFDKCFESSHVLVGTSKIYAQLISESKLLPCHINLVIVDECHKSIEDNNLKFVLQTFLLCNNVPRIIGLAVPVFNLTQEPGRLGLEIEKVEAAFQCEVETANDILSIIRYSPKPREYVVEYDRGEQKDLYNTLKNCVLHAIEFLRDHRYDPMEIYTEEFYEDIQKIPDPIQKPFEMMQDFLHILETLGPWCADRAALTLLFLTEKLKIKTPYERHYLLLNMMTSVFIKIRALCDNEFQHLSEKERIYQYSTPKVHRLLQILKIYTPFYTKETNTLEKKGSADVNSKNCITKNDKNSFSRTQEKPMQLKKLGGNWKSNDDNYKKTFKLQRYSCSGTDPDLLCGVIFVDKGFTAKILFYLLNEICKHDEDLHFLSPLYTIERNTDDIGYSRDLEMGHRKQEEVLKRFRIHECNLLIATSILEEGIDIPKCNFVMRYDFPKNYQSYIQCKSRARAIDALHILLVSQEASKEFIWQLAQYQYIEKNYLLIHIESFDVTNIYCSLILSNLCGGMPKRKEKFISTHKITYFFTRKNLRFLASTIAIRSMAEVRKKGNFNSYLGISFQIIVLHTFTLLLKCSNKELTEDEENEADMYAAIIPHYKPLDGDDAPKVTFNSAISLVNRYCAKLPSDTFTRLTPEWHIETVNVYDTVMHICFLRLPINSPLKYVITSYPMPNRAMARRMAALQMCIDLHRENEIDDNLLPIGKENFKAKPEDAEVPALPDESRADFSEARPGTTKRRQYYYKKTAEALTDCRPIVGVPSYLYHINMVLSCPLPEEQNTRGRRIYPPEESAIGFGILTLKEIPKLCPFPIYTRSGEVHVQLKLSKKTVILDEFQIERVDTFLNYTFTNVLRLQKYLMLFDPNASENSYIIVPVKIFATCEGLDVSVDWNFLECIYQNRNAVPTKIPEEDRKNFKFDPSKYYDAVIMPWYRSQDQPQYFYVAEICTNLNPKSSFPGHDYSTFEEYYLKKYGIQIQNLEQSLLDVDHTSARLNFLTPRYVNRKGVALPTSSEETKRAKRENLEQKQILVAELCAIHPFPASLWRQAVCLPCILYRINALLLANQIRCQVAHMINLGQQSLNLDFEWPALDFGWSLAEVLKRSKETEKTKQTKSENAQDNSSLNGTDISKCQNTISSQDTNNKQYMLCNEIEKEIKLESENVLTDEAEKEKDEELLLMKHKEAHYEFAKRKEHDIMTDGTFISCNSEITIKRKNSSSCQIESKEPNYKHKDYIEIVVKRLIDEVLNRKPAEVTRTVKKEFNKPNERNYLNNNLFSFDYQPELKDHPGPSPSLILQALTMSNANDGINLERLETIGDSFLKYAITTYLYCTYDNIHEGKLSHLRSKQVSNLNLYRLGRQKMLGESMIATKFEPHDNWLPPCYYVPKELEQALIESGVPSALWNQADIPTLQAVNPTEITQLVKETEEKLVIMKSELDKNESRLSNNLEYLDNLRCFIPYNLITQHSIPDKSIADCVEALIGAYLIACGPRGALLFMTWLGIHVLPTEEICTISENEPEKRIPGSTPYIKGVNEYGKTMWTQICYGKLEEPQNPLLRYIPDPESELYMMLDGYEELEKSIGYKFRDSSYLLQAFTHASYQPNRLTDCYQRLEFLGDAVLDYLITRHLYEDSRQHSPGALTDLRSALVNNTIFASLAVRCGFHKYFRHLSPGLSVVINRFVRIQEENGHSISEEYYLIGEEECEEAEDVEVPKALGDVFESLAGAIYLDSGMSLDAVWSVYYTIMKSEIEQFSTNVPKSPIRELLELEPETAKFGRPEKLADGRRVRVTVDVFGKGSFKGIGRNYRIAKCTAAKCALKKLKSKIQIYPRQKL</sequence>
<dbReference type="PROSITE" id="PS00517">
    <property type="entry name" value="RNASE_3_1"/>
    <property type="match status" value="1"/>
</dbReference>
<dbReference type="Pfam" id="PF00636">
    <property type="entry name" value="Ribonuclease_3"/>
    <property type="match status" value="2"/>
</dbReference>
<accession>A0A195CMM2</accession>
<name>A0A195CMM2_9HYME</name>
<dbReference type="GO" id="GO:0005634">
    <property type="term" value="C:nucleus"/>
    <property type="evidence" value="ECO:0007669"/>
    <property type="project" value="TreeGrafter"/>
</dbReference>
<evidence type="ECO:0000256" key="20">
    <source>
        <dbReference type="ARBA" id="ARBA00035116"/>
    </source>
</evidence>